<evidence type="ECO:0000256" key="4">
    <source>
        <dbReference type="ARBA" id="ARBA00022692"/>
    </source>
</evidence>
<dbReference type="AlphaFoldDB" id="A0A3D8IWG7"/>
<gene>
    <name evidence="8" type="ORF">CQA62_02885</name>
</gene>
<feature type="transmembrane region" description="Helical" evidence="7">
    <location>
        <begin position="200"/>
        <end position="218"/>
    </location>
</feature>
<protein>
    <submittedName>
        <fullName evidence="8">Permease</fullName>
    </submittedName>
</protein>
<comment type="subcellular location">
    <subcellularLocation>
        <location evidence="1">Cell membrane</location>
        <topology evidence="1">Multi-pass membrane protein</topology>
    </subcellularLocation>
</comment>
<evidence type="ECO:0000313" key="9">
    <source>
        <dbReference type="Proteomes" id="UP000257067"/>
    </source>
</evidence>
<feature type="transmembrane region" description="Helical" evidence="7">
    <location>
        <begin position="230"/>
        <end position="247"/>
    </location>
</feature>
<keyword evidence="4 7" id="KW-0812">Transmembrane</keyword>
<evidence type="ECO:0000313" key="8">
    <source>
        <dbReference type="EMBL" id="RDU69608.1"/>
    </source>
</evidence>
<evidence type="ECO:0000256" key="3">
    <source>
        <dbReference type="ARBA" id="ARBA00022475"/>
    </source>
</evidence>
<feature type="transmembrane region" description="Helical" evidence="7">
    <location>
        <begin position="252"/>
        <end position="275"/>
    </location>
</feature>
<evidence type="ECO:0000256" key="5">
    <source>
        <dbReference type="ARBA" id="ARBA00022989"/>
    </source>
</evidence>
<feature type="transmembrane region" description="Helical" evidence="7">
    <location>
        <begin position="295"/>
        <end position="317"/>
    </location>
</feature>
<keyword evidence="9" id="KW-1185">Reference proteome</keyword>
<proteinExistence type="inferred from homology"/>
<dbReference type="Proteomes" id="UP000257067">
    <property type="component" value="Unassembled WGS sequence"/>
</dbReference>
<dbReference type="GO" id="GO:0005886">
    <property type="term" value="C:plasma membrane"/>
    <property type="evidence" value="ECO:0007669"/>
    <property type="project" value="UniProtKB-SubCell"/>
</dbReference>
<evidence type="ECO:0000256" key="2">
    <source>
        <dbReference type="ARBA" id="ARBA00006386"/>
    </source>
</evidence>
<evidence type="ECO:0000256" key="6">
    <source>
        <dbReference type="ARBA" id="ARBA00023136"/>
    </source>
</evidence>
<organism evidence="8 9">
    <name type="scientific">Helicobacter cholecystus</name>
    <dbReference type="NCBI Taxonomy" id="45498"/>
    <lineage>
        <taxon>Bacteria</taxon>
        <taxon>Pseudomonadati</taxon>
        <taxon>Campylobacterota</taxon>
        <taxon>Epsilonproteobacteria</taxon>
        <taxon>Campylobacterales</taxon>
        <taxon>Helicobacteraceae</taxon>
        <taxon>Helicobacter</taxon>
    </lineage>
</organism>
<dbReference type="InterPro" id="IPR005524">
    <property type="entry name" value="DUF318"/>
</dbReference>
<accession>A0A3D8IWG7</accession>
<feature type="transmembrane region" description="Helical" evidence="7">
    <location>
        <begin position="115"/>
        <end position="133"/>
    </location>
</feature>
<evidence type="ECO:0000256" key="1">
    <source>
        <dbReference type="ARBA" id="ARBA00004651"/>
    </source>
</evidence>
<feature type="transmembrane region" description="Helical" evidence="7">
    <location>
        <begin position="12"/>
        <end position="33"/>
    </location>
</feature>
<comment type="caution">
    <text evidence="8">The sequence shown here is derived from an EMBL/GenBank/DDBJ whole genome shotgun (WGS) entry which is preliminary data.</text>
</comment>
<reference evidence="8 9" key="1">
    <citation type="submission" date="2018-04" db="EMBL/GenBank/DDBJ databases">
        <title>Novel Campyloabacter and Helicobacter Species and Strains.</title>
        <authorList>
            <person name="Mannion A.J."/>
            <person name="Shen Z."/>
            <person name="Fox J.G."/>
        </authorList>
    </citation>
    <scope>NUCLEOTIDE SEQUENCE [LARGE SCALE GENOMIC DNA]</scope>
    <source>
        <strain evidence="8 9">ATCC 700242</strain>
    </source>
</reference>
<dbReference type="RefSeq" id="WP_104724396.1">
    <property type="nucleotide sequence ID" value="NZ_FZNE01000003.1"/>
</dbReference>
<keyword evidence="6 7" id="KW-0472">Membrane</keyword>
<dbReference type="PANTHER" id="PTHR42775:SF2">
    <property type="entry name" value="PERMEASE"/>
    <property type="match status" value="1"/>
</dbReference>
<feature type="transmembrane region" description="Helical" evidence="7">
    <location>
        <begin position="89"/>
        <end position="109"/>
    </location>
</feature>
<dbReference type="Pfam" id="PF03773">
    <property type="entry name" value="ArsP_1"/>
    <property type="match status" value="1"/>
</dbReference>
<comment type="similarity">
    <text evidence="2">Belongs to the UPF0718 family.</text>
</comment>
<dbReference type="OrthoDB" id="9777774at2"/>
<keyword evidence="3" id="KW-1003">Cell membrane</keyword>
<feature type="transmembrane region" description="Helical" evidence="7">
    <location>
        <begin position="53"/>
        <end position="77"/>
    </location>
</feature>
<dbReference type="EMBL" id="NXLU01000002">
    <property type="protein sequence ID" value="RDU69608.1"/>
    <property type="molecule type" value="Genomic_DNA"/>
</dbReference>
<evidence type="ECO:0000256" key="7">
    <source>
        <dbReference type="SAM" id="Phobius"/>
    </source>
</evidence>
<dbReference type="InterPro" id="IPR053166">
    <property type="entry name" value="UPF0718_permease"/>
</dbReference>
<sequence>MTQKLLSLFLDFLLLFMELSMLFIIISTLSDFLNHRYKKFFQKQLKSTSLYSYLKAIFLGSITPFCSCSTIPLLRAFLKSGIPLGVCSAYLLTSPLINPIIITLLFLTFGFKLTGAYIGFLVFCIFFISLLISKLNPSSLLLSSFTSYQTCCTNKWSDQPSFTSTLSPSFLLKFQTPQVLRDKKNLIYFLKNSLIEYKKLLPYIAIGMGIGSGIHGFIPQEFLQNTLKEYGALSIILAAFLGILLYIRASMIIPIGVVLIEGGVPSGAVMSFLIAGAGCSLPELILLKSMFKTKFLALFASIVLCVAIGFGFFIEILGV</sequence>
<name>A0A3D8IWG7_9HELI</name>
<dbReference type="PANTHER" id="PTHR42775">
    <property type="entry name" value="PERMEASE RV2963-RELATED"/>
    <property type="match status" value="1"/>
</dbReference>
<keyword evidence="5 7" id="KW-1133">Transmembrane helix</keyword>